<sequence>MIKRILLWKYRCGFALQKSRFYIPKVPLLLDETYCFALRKRHFCKLTA</sequence>
<protein>
    <submittedName>
        <fullName evidence="1">Uncharacterized protein</fullName>
    </submittedName>
</protein>
<name>A0AAD1BIW5_PREIN</name>
<proteinExistence type="predicted"/>
<dbReference type="AlphaFoldDB" id="A0AAD1BIW5"/>
<accession>A0AAD1BIW5</accession>
<gene>
    <name evidence="1" type="ORF">PI172_0462</name>
</gene>
<evidence type="ECO:0000313" key="1">
    <source>
        <dbReference type="EMBL" id="BAR95190.1"/>
    </source>
</evidence>
<evidence type="ECO:0000313" key="2">
    <source>
        <dbReference type="Proteomes" id="UP000067008"/>
    </source>
</evidence>
<reference evidence="1 2" key="1">
    <citation type="submission" date="2015-07" db="EMBL/GenBank/DDBJ databases">
        <title>Complete genome sequence of Prevotella intermedia strain 17-2.</title>
        <authorList>
            <person name="Nambu T."/>
        </authorList>
    </citation>
    <scope>NUCLEOTIDE SEQUENCE [LARGE SCALE GENOMIC DNA]</scope>
    <source>
        <strain evidence="1 2">17-2</strain>
    </source>
</reference>
<dbReference type="EMBL" id="AP014925">
    <property type="protein sequence ID" value="BAR95190.1"/>
    <property type="molecule type" value="Genomic_DNA"/>
</dbReference>
<organism evidence="1 2">
    <name type="scientific">Prevotella intermedia</name>
    <dbReference type="NCBI Taxonomy" id="28131"/>
    <lineage>
        <taxon>Bacteria</taxon>
        <taxon>Pseudomonadati</taxon>
        <taxon>Bacteroidota</taxon>
        <taxon>Bacteroidia</taxon>
        <taxon>Bacteroidales</taxon>
        <taxon>Prevotellaceae</taxon>
        <taxon>Prevotella</taxon>
    </lineage>
</organism>
<dbReference type="Proteomes" id="UP000067008">
    <property type="component" value="Chromosome 2"/>
</dbReference>